<dbReference type="InterPro" id="IPR023214">
    <property type="entry name" value="HAD_sf"/>
</dbReference>
<name>A0A1F7WIY2_9BACT</name>
<gene>
    <name evidence="1" type="ORF">A2115_01650</name>
</gene>
<dbReference type="Gene3D" id="3.40.50.1000">
    <property type="entry name" value="HAD superfamily/HAD-like"/>
    <property type="match status" value="1"/>
</dbReference>
<dbReference type="Pfam" id="PF08282">
    <property type="entry name" value="Hydrolase_3"/>
    <property type="match status" value="1"/>
</dbReference>
<comment type="caution">
    <text evidence="1">The sequence shown here is derived from an EMBL/GenBank/DDBJ whole genome shotgun (WGS) entry which is preliminary data.</text>
</comment>
<organism evidence="1 2">
    <name type="scientific">Candidatus Woesebacteria bacterium GWA1_41_8</name>
    <dbReference type="NCBI Taxonomy" id="1802471"/>
    <lineage>
        <taxon>Bacteria</taxon>
        <taxon>Candidatus Woeseibacteriota</taxon>
    </lineage>
</organism>
<evidence type="ECO:0000313" key="1">
    <source>
        <dbReference type="EMBL" id="OGM02005.1"/>
    </source>
</evidence>
<accession>A0A1F7WIY2</accession>
<sequence>MRKKPKNFIIDLDGVMTDGRFYYTVEGKVMKAFGADDHDALLLLKPFMNIVFITGDRKGFKISKKRIIDDMKFPLKLVSTLERVKWMEENGYRLDESVYMGDGIFDTMVFDKVAYGIAPANAFYTTKEYADFVTLSMGGYGAVAEACLHLMKKFFTPFNPLQIELKKSSGEWGSTEK</sequence>
<dbReference type="AlphaFoldDB" id="A0A1F7WIY2"/>
<dbReference type="Proteomes" id="UP000176198">
    <property type="component" value="Unassembled WGS sequence"/>
</dbReference>
<dbReference type="STRING" id="1802471.A2115_01650"/>
<protein>
    <submittedName>
        <fullName evidence="1">Phosphatase</fullName>
    </submittedName>
</protein>
<dbReference type="SUPFAM" id="SSF56784">
    <property type="entry name" value="HAD-like"/>
    <property type="match status" value="1"/>
</dbReference>
<proteinExistence type="predicted"/>
<dbReference type="EMBL" id="MGFJ01000033">
    <property type="protein sequence ID" value="OGM02005.1"/>
    <property type="molecule type" value="Genomic_DNA"/>
</dbReference>
<reference evidence="1 2" key="1">
    <citation type="journal article" date="2016" name="Nat. Commun.">
        <title>Thousands of microbial genomes shed light on interconnected biogeochemical processes in an aquifer system.</title>
        <authorList>
            <person name="Anantharaman K."/>
            <person name="Brown C.T."/>
            <person name="Hug L.A."/>
            <person name="Sharon I."/>
            <person name="Castelle C.J."/>
            <person name="Probst A.J."/>
            <person name="Thomas B.C."/>
            <person name="Singh A."/>
            <person name="Wilkins M.J."/>
            <person name="Karaoz U."/>
            <person name="Brodie E.L."/>
            <person name="Williams K.H."/>
            <person name="Hubbard S.S."/>
            <person name="Banfield J.F."/>
        </authorList>
    </citation>
    <scope>NUCLEOTIDE SEQUENCE [LARGE SCALE GENOMIC DNA]</scope>
</reference>
<evidence type="ECO:0000313" key="2">
    <source>
        <dbReference type="Proteomes" id="UP000176198"/>
    </source>
</evidence>
<dbReference type="InterPro" id="IPR036412">
    <property type="entry name" value="HAD-like_sf"/>
</dbReference>